<proteinExistence type="predicted"/>
<evidence type="ECO:0000313" key="1">
    <source>
        <dbReference type="EMBL" id="GME75212.1"/>
    </source>
</evidence>
<reference evidence="1" key="1">
    <citation type="submission" date="2023-04" db="EMBL/GenBank/DDBJ databases">
        <title>Ambrosiozyma monospora NBRC 10751.</title>
        <authorList>
            <person name="Ichikawa N."/>
            <person name="Sato H."/>
            <person name="Tonouchi N."/>
        </authorList>
    </citation>
    <scope>NUCLEOTIDE SEQUENCE</scope>
    <source>
        <strain evidence="1">NBRC 10751</strain>
    </source>
</reference>
<sequence length="81" mass="9717">MPASRPQGPRTDHRPLQTIMLAQKTDVPMLAQDSLGDFKRRLIKKLNTARYEKFYEFLDKLGYIRFEKLQVTWMRVTYVLR</sequence>
<evidence type="ECO:0000313" key="2">
    <source>
        <dbReference type="Proteomes" id="UP001165064"/>
    </source>
</evidence>
<gene>
    <name evidence="1" type="ORF">Amon02_000207100</name>
</gene>
<name>A0ACB5SWM0_AMBMO</name>
<comment type="caution">
    <text evidence="1">The sequence shown here is derived from an EMBL/GenBank/DDBJ whole genome shotgun (WGS) entry which is preliminary data.</text>
</comment>
<dbReference type="Proteomes" id="UP001165064">
    <property type="component" value="Unassembled WGS sequence"/>
</dbReference>
<protein>
    <submittedName>
        <fullName evidence="1">Unnamed protein product</fullName>
    </submittedName>
</protein>
<accession>A0ACB5SWM0</accession>
<organism evidence="1 2">
    <name type="scientific">Ambrosiozyma monospora</name>
    <name type="common">Yeast</name>
    <name type="synonym">Endomycopsis monosporus</name>
    <dbReference type="NCBI Taxonomy" id="43982"/>
    <lineage>
        <taxon>Eukaryota</taxon>
        <taxon>Fungi</taxon>
        <taxon>Dikarya</taxon>
        <taxon>Ascomycota</taxon>
        <taxon>Saccharomycotina</taxon>
        <taxon>Pichiomycetes</taxon>
        <taxon>Pichiales</taxon>
        <taxon>Pichiaceae</taxon>
        <taxon>Ambrosiozyma</taxon>
    </lineage>
</organism>
<dbReference type="EMBL" id="BSXS01001141">
    <property type="protein sequence ID" value="GME75212.1"/>
    <property type="molecule type" value="Genomic_DNA"/>
</dbReference>
<keyword evidence="2" id="KW-1185">Reference proteome</keyword>